<dbReference type="PATRIC" id="fig|520762.4.peg.2428"/>
<dbReference type="Gene3D" id="3.90.1510.10">
    <property type="entry name" value="Glycerate kinase, domain 2"/>
    <property type="match status" value="1"/>
</dbReference>
<evidence type="ECO:0000313" key="5">
    <source>
        <dbReference type="EMBL" id="KXG74687.1"/>
    </source>
</evidence>
<dbReference type="Pfam" id="PF02595">
    <property type="entry name" value="Gly_kinase"/>
    <property type="match status" value="1"/>
</dbReference>
<dbReference type="OrthoDB" id="9774290at2"/>
<reference evidence="5 6" key="1">
    <citation type="submission" date="2015-12" db="EMBL/GenBank/DDBJ databases">
        <title>Draft genome sequence of the thermoanaerobe Thermotalea metallivorans, an isolate from the runoff channel of the Great Artesian Basin, Australia.</title>
        <authorList>
            <person name="Patel B.K."/>
        </authorList>
    </citation>
    <scope>NUCLEOTIDE SEQUENCE [LARGE SCALE GENOMIC DNA]</scope>
    <source>
        <strain evidence="5 6">B2-1</strain>
    </source>
</reference>
<dbReference type="InterPro" id="IPR018193">
    <property type="entry name" value="Glyc_kinase_flavodox-like_fold"/>
</dbReference>
<evidence type="ECO:0000256" key="4">
    <source>
        <dbReference type="PIRNR" id="PIRNR006078"/>
    </source>
</evidence>
<dbReference type="SUPFAM" id="SSF110738">
    <property type="entry name" value="Glycerate kinase I"/>
    <property type="match status" value="1"/>
</dbReference>
<proteinExistence type="inferred from homology"/>
<sequence>MKIIVAPDSYKGSLSSVEVANAMELGILRAMPAAEVVKIPMADGGEGTVHAVITAAGGDIRRTVVTGPLGEKITSFYGILHDGKTAVIEMAAASGLTLVPESKRNPLMTTTYGTGEFIKQAIDDGCKKLIIGIGGSATNDGGMGMAQALGVKFYDRDSHLLGMGGQELEKIAFIDTRFLHPKIKDTEILVACDVNNPLCGPTGASYVYGPQKGATPEMVEKLDQGLDHYAKQVKKYLHKDILNIPGAGAAGGLGGGLMAFLDATLQPGMEIMIEITNLEEKLKDAHLVITGEGKTDAQTTYGKVPMGIANLAKKYHIPVICLSGSIENSSGSFYEKGITALFSIVNGPMHLTDAMAQGFELITQATENLMRLYVGIRNFQPR</sequence>
<dbReference type="GO" id="GO:0031388">
    <property type="term" value="P:organic acid phosphorylation"/>
    <property type="evidence" value="ECO:0007669"/>
    <property type="project" value="UniProtKB-UniRule"/>
</dbReference>
<evidence type="ECO:0000313" key="6">
    <source>
        <dbReference type="Proteomes" id="UP000070456"/>
    </source>
</evidence>
<keyword evidence="2 4" id="KW-0808">Transferase</keyword>
<evidence type="ECO:0000256" key="1">
    <source>
        <dbReference type="ARBA" id="ARBA00006284"/>
    </source>
</evidence>
<comment type="caution">
    <text evidence="5">The sequence shown here is derived from an EMBL/GenBank/DDBJ whole genome shotgun (WGS) entry which is preliminary data.</text>
</comment>
<keyword evidence="6" id="KW-1185">Reference proteome</keyword>
<dbReference type="PANTHER" id="PTHR21599">
    <property type="entry name" value="GLYCERATE KINASE"/>
    <property type="match status" value="1"/>
</dbReference>
<dbReference type="EMBL" id="LOEE01000047">
    <property type="protein sequence ID" value="KXG74687.1"/>
    <property type="molecule type" value="Genomic_DNA"/>
</dbReference>
<dbReference type="PIRSF" id="PIRSF006078">
    <property type="entry name" value="GlxK"/>
    <property type="match status" value="1"/>
</dbReference>
<name>A0A140L2B2_9FIRM</name>
<dbReference type="InterPro" id="IPR018197">
    <property type="entry name" value="Glycerate_kinase_RE-like"/>
</dbReference>
<comment type="similarity">
    <text evidence="1 4">Belongs to the glycerate kinase type-1 family.</text>
</comment>
<accession>A0A140L2B2</accession>
<keyword evidence="3 4" id="KW-0418">Kinase</keyword>
<protein>
    <submittedName>
        <fullName evidence="5">Glycerate 2-kinase</fullName>
        <ecNumber evidence="5">2.7.1.165</ecNumber>
    </submittedName>
</protein>
<dbReference type="InterPro" id="IPR004381">
    <property type="entry name" value="Glycerate_kinase"/>
</dbReference>
<evidence type="ECO:0000256" key="2">
    <source>
        <dbReference type="ARBA" id="ARBA00022679"/>
    </source>
</evidence>
<dbReference type="EC" id="2.7.1.165" evidence="5"/>
<evidence type="ECO:0000256" key="3">
    <source>
        <dbReference type="ARBA" id="ARBA00022777"/>
    </source>
</evidence>
<dbReference type="STRING" id="520762.AN619_21940"/>
<dbReference type="NCBIfam" id="TIGR00045">
    <property type="entry name" value="glycerate kinase"/>
    <property type="match status" value="1"/>
</dbReference>
<dbReference type="GO" id="GO:0043798">
    <property type="term" value="F:glycerate 2-kinase activity"/>
    <property type="evidence" value="ECO:0007669"/>
    <property type="project" value="UniProtKB-EC"/>
</dbReference>
<dbReference type="Proteomes" id="UP000070456">
    <property type="component" value="Unassembled WGS sequence"/>
</dbReference>
<organism evidence="5 6">
    <name type="scientific">Thermotalea metallivorans</name>
    <dbReference type="NCBI Taxonomy" id="520762"/>
    <lineage>
        <taxon>Bacteria</taxon>
        <taxon>Bacillati</taxon>
        <taxon>Bacillota</taxon>
        <taxon>Clostridia</taxon>
        <taxon>Peptostreptococcales</taxon>
        <taxon>Thermotaleaceae</taxon>
        <taxon>Thermotalea</taxon>
    </lineage>
</organism>
<dbReference type="InterPro" id="IPR036129">
    <property type="entry name" value="Glycerate_kinase_sf"/>
</dbReference>
<dbReference type="GO" id="GO:0008887">
    <property type="term" value="F:glycerate kinase activity"/>
    <property type="evidence" value="ECO:0007669"/>
    <property type="project" value="UniProtKB-UniRule"/>
</dbReference>
<gene>
    <name evidence="5" type="primary">garK</name>
    <name evidence="5" type="ORF">AN619_21940</name>
</gene>
<dbReference type="PANTHER" id="PTHR21599:SF0">
    <property type="entry name" value="GLYCERATE KINASE"/>
    <property type="match status" value="1"/>
</dbReference>
<dbReference type="RefSeq" id="WP_068556911.1">
    <property type="nucleotide sequence ID" value="NZ_LOEE01000047.1"/>
</dbReference>
<dbReference type="AlphaFoldDB" id="A0A140L2B2"/>
<dbReference type="Gene3D" id="3.40.50.10350">
    <property type="entry name" value="Glycerate kinase, domain 1"/>
    <property type="match status" value="1"/>
</dbReference>